<dbReference type="PROSITE" id="PS51192">
    <property type="entry name" value="HELICASE_ATP_BIND_1"/>
    <property type="match status" value="1"/>
</dbReference>
<evidence type="ECO:0000256" key="10">
    <source>
        <dbReference type="SAM" id="MobiDB-lite"/>
    </source>
</evidence>
<feature type="region of interest" description="Disordered" evidence="10">
    <location>
        <begin position="1035"/>
        <end position="1224"/>
    </location>
</feature>
<comment type="subunit">
    <text evidence="9">Interacts with the MHF histone-fold complex to form the FANCM-MHF complex.</text>
</comment>
<dbReference type="InterPro" id="IPR039686">
    <property type="entry name" value="FANCM/Mph1-like_ID"/>
</dbReference>
<dbReference type="Proteomes" id="UP000001194">
    <property type="component" value="Unassembled WGS sequence"/>
</dbReference>
<dbReference type="SMART" id="SM00487">
    <property type="entry name" value="DEXDc"/>
    <property type="match status" value="1"/>
</dbReference>
<dbReference type="PANTHER" id="PTHR14025">
    <property type="entry name" value="FANCONI ANEMIA GROUP M FANCM FAMILY MEMBER"/>
    <property type="match status" value="1"/>
</dbReference>
<dbReference type="Pfam" id="PF04851">
    <property type="entry name" value="ResIII"/>
    <property type="match status" value="1"/>
</dbReference>
<dbReference type="GO" id="GO:0043138">
    <property type="term" value="F:3'-5' DNA helicase activity"/>
    <property type="evidence" value="ECO:0007669"/>
    <property type="project" value="InterPro"/>
</dbReference>
<feature type="compositionally biased region" description="Polar residues" evidence="10">
    <location>
        <begin position="874"/>
        <end position="884"/>
    </location>
</feature>
<dbReference type="STRING" id="486041.B0CPB5"/>
<dbReference type="GO" id="GO:0005524">
    <property type="term" value="F:ATP binding"/>
    <property type="evidence" value="ECO:0007669"/>
    <property type="project" value="UniProtKB-UniRule"/>
</dbReference>
<feature type="region of interest" description="Disordered" evidence="10">
    <location>
        <begin position="28"/>
        <end position="50"/>
    </location>
</feature>
<dbReference type="RefSeq" id="XP_001874288.1">
    <property type="nucleotide sequence ID" value="XM_001874253.1"/>
</dbReference>
<organism evidence="14">
    <name type="scientific">Laccaria bicolor (strain S238N-H82 / ATCC MYA-4686)</name>
    <name type="common">Bicoloured deceiver</name>
    <name type="synonym">Laccaria laccata var. bicolor</name>
    <dbReference type="NCBI Taxonomy" id="486041"/>
    <lineage>
        <taxon>Eukaryota</taxon>
        <taxon>Fungi</taxon>
        <taxon>Dikarya</taxon>
        <taxon>Basidiomycota</taxon>
        <taxon>Agaricomycotina</taxon>
        <taxon>Agaricomycetes</taxon>
        <taxon>Agaricomycetidae</taxon>
        <taxon>Agaricales</taxon>
        <taxon>Agaricineae</taxon>
        <taxon>Hydnangiaceae</taxon>
        <taxon>Laccaria</taxon>
    </lineage>
</organism>
<evidence type="ECO:0000256" key="8">
    <source>
        <dbReference type="ARBA" id="ARBA00047995"/>
    </source>
</evidence>
<evidence type="ECO:0000256" key="1">
    <source>
        <dbReference type="ARBA" id="ARBA00004123"/>
    </source>
</evidence>
<dbReference type="Gene3D" id="3.40.50.300">
    <property type="entry name" value="P-loop containing nucleotide triphosphate hydrolases"/>
    <property type="match status" value="2"/>
</dbReference>
<accession>B0CPB5</accession>
<dbReference type="PROSITE" id="PS51194">
    <property type="entry name" value="HELICASE_CTER"/>
    <property type="match status" value="1"/>
</dbReference>
<dbReference type="InParanoid" id="B0CPB5"/>
<feature type="domain" description="Helicase ATP-binding" evidence="11">
    <location>
        <begin position="215"/>
        <end position="383"/>
    </location>
</feature>
<dbReference type="EC" id="3.6.4.12" evidence="9"/>
<comment type="similarity">
    <text evidence="2 9">Belongs to the DEAD box helicase family. DEAH subfamily. FANCM sub-subfamily.</text>
</comment>
<keyword evidence="7" id="KW-0539">Nucleus</keyword>
<feature type="compositionally biased region" description="Acidic residues" evidence="10">
    <location>
        <begin position="1297"/>
        <end position="1307"/>
    </location>
</feature>
<dbReference type="InterPro" id="IPR001650">
    <property type="entry name" value="Helicase_C-like"/>
</dbReference>
<dbReference type="EMBL" id="DS547091">
    <property type="protein sequence ID" value="EDR16080.1"/>
    <property type="molecule type" value="Genomic_DNA"/>
</dbReference>
<dbReference type="InterPro" id="IPR014001">
    <property type="entry name" value="Helicase_ATP-bd"/>
</dbReference>
<proteinExistence type="inferred from homology"/>
<protein>
    <recommendedName>
        <fullName evidence="9">ATP-dependent DNA helicase</fullName>
        <ecNumber evidence="9">3.6.4.12</ecNumber>
    </recommendedName>
</protein>
<comment type="function">
    <text evidence="9">ATP-dependent DNA helicase involved in DNA damage repair by homologous recombination and in genome maintenance. Capable of unwinding D-loops. Plays a role in limiting crossover recombinants during mitotic DNA double-strand break (DSB) repair. Component of a FANCM-MHF complex which promotes gene conversion at blocked replication forks, probably by reversal of the stalled fork.</text>
</comment>
<dbReference type="SMART" id="SM00490">
    <property type="entry name" value="HELICc"/>
    <property type="match status" value="1"/>
</dbReference>
<feature type="region of interest" description="Disordered" evidence="10">
    <location>
        <begin position="100"/>
        <end position="168"/>
    </location>
</feature>
<feature type="region of interest" description="Disordered" evidence="10">
    <location>
        <begin position="755"/>
        <end position="777"/>
    </location>
</feature>
<dbReference type="FunFam" id="3.40.50.300:FF:000861">
    <property type="entry name" value="Fanconi anemia, complementation group M"/>
    <property type="match status" value="1"/>
</dbReference>
<dbReference type="PANTHER" id="PTHR14025:SF20">
    <property type="entry name" value="FANCONI ANEMIA GROUP M PROTEIN"/>
    <property type="match status" value="1"/>
</dbReference>
<dbReference type="CDD" id="cd12091">
    <property type="entry name" value="FANCM_ID"/>
    <property type="match status" value="1"/>
</dbReference>
<evidence type="ECO:0000313" key="13">
    <source>
        <dbReference type="EMBL" id="EDR16080.1"/>
    </source>
</evidence>
<evidence type="ECO:0000256" key="3">
    <source>
        <dbReference type="ARBA" id="ARBA00022741"/>
    </source>
</evidence>
<feature type="region of interest" description="Disordered" evidence="10">
    <location>
        <begin position="1257"/>
        <end position="1307"/>
    </location>
</feature>
<feature type="compositionally biased region" description="Polar residues" evidence="10">
    <location>
        <begin position="120"/>
        <end position="130"/>
    </location>
</feature>
<dbReference type="HOGENOM" id="CLU_002513_5_0_1"/>
<feature type="compositionally biased region" description="Acidic residues" evidence="10">
    <location>
        <begin position="1197"/>
        <end position="1212"/>
    </location>
</feature>
<reference evidence="13 14" key="1">
    <citation type="journal article" date="2008" name="Nature">
        <title>The genome of Laccaria bicolor provides insights into mycorrhizal symbiosis.</title>
        <authorList>
            <person name="Martin F."/>
            <person name="Aerts A."/>
            <person name="Ahren D."/>
            <person name="Brun A."/>
            <person name="Danchin E.G.J."/>
            <person name="Duchaussoy F."/>
            <person name="Gibon J."/>
            <person name="Kohler A."/>
            <person name="Lindquist E."/>
            <person name="Pereda V."/>
            <person name="Salamov A."/>
            <person name="Shapiro H.J."/>
            <person name="Wuyts J."/>
            <person name="Blaudez D."/>
            <person name="Buee M."/>
            <person name="Brokstein P."/>
            <person name="Canbaeck B."/>
            <person name="Cohen D."/>
            <person name="Courty P.E."/>
            <person name="Coutinho P.M."/>
            <person name="Delaruelle C."/>
            <person name="Detter J.C."/>
            <person name="Deveau A."/>
            <person name="DiFazio S."/>
            <person name="Duplessis S."/>
            <person name="Fraissinet-Tachet L."/>
            <person name="Lucic E."/>
            <person name="Frey-Klett P."/>
            <person name="Fourrey C."/>
            <person name="Feussner I."/>
            <person name="Gay G."/>
            <person name="Grimwood J."/>
            <person name="Hoegger P.J."/>
            <person name="Jain P."/>
            <person name="Kilaru S."/>
            <person name="Labbe J."/>
            <person name="Lin Y.C."/>
            <person name="Legue V."/>
            <person name="Le Tacon F."/>
            <person name="Marmeisse R."/>
            <person name="Melayah D."/>
            <person name="Montanini B."/>
            <person name="Muratet M."/>
            <person name="Nehls U."/>
            <person name="Niculita-Hirzel H."/>
            <person name="Oudot-Le Secq M.P."/>
            <person name="Peter M."/>
            <person name="Quesneville H."/>
            <person name="Rajashekar B."/>
            <person name="Reich M."/>
            <person name="Rouhier N."/>
            <person name="Schmutz J."/>
            <person name="Yin T."/>
            <person name="Chalot M."/>
            <person name="Henrissat B."/>
            <person name="Kuees U."/>
            <person name="Lucas S."/>
            <person name="Van de Peer Y."/>
            <person name="Podila G.K."/>
            <person name="Polle A."/>
            <person name="Pukkila P.J."/>
            <person name="Richardson P.M."/>
            <person name="Rouze P."/>
            <person name="Sanders I.R."/>
            <person name="Stajich J.E."/>
            <person name="Tunlid A."/>
            <person name="Tuskan G."/>
            <person name="Grigoriev I.V."/>
        </authorList>
    </citation>
    <scope>NUCLEOTIDE SEQUENCE [LARGE SCALE GENOMIC DNA]</scope>
    <source>
        <strain evidence="14">S238N-H82 / ATCC MYA-4686</strain>
    </source>
</reference>
<dbReference type="GO" id="GO:0009378">
    <property type="term" value="F:four-way junction helicase activity"/>
    <property type="evidence" value="ECO:0007669"/>
    <property type="project" value="TreeGrafter"/>
</dbReference>
<keyword evidence="3" id="KW-0547">Nucleotide-binding</keyword>
<comment type="catalytic activity">
    <reaction evidence="8 9">
        <text>ATP + H2O = ADP + phosphate + H(+)</text>
        <dbReference type="Rhea" id="RHEA:13065"/>
        <dbReference type="ChEBI" id="CHEBI:15377"/>
        <dbReference type="ChEBI" id="CHEBI:15378"/>
        <dbReference type="ChEBI" id="CHEBI:30616"/>
        <dbReference type="ChEBI" id="CHEBI:43474"/>
        <dbReference type="ChEBI" id="CHEBI:456216"/>
        <dbReference type="EC" id="3.6.4.12"/>
    </reaction>
</comment>
<feature type="region of interest" description="Disordered" evidence="10">
    <location>
        <begin position="501"/>
        <end position="526"/>
    </location>
</feature>
<dbReference type="SUPFAM" id="SSF52540">
    <property type="entry name" value="P-loop containing nucleoside triphosphate hydrolases"/>
    <property type="match status" value="1"/>
</dbReference>
<evidence type="ECO:0000259" key="12">
    <source>
        <dbReference type="PROSITE" id="PS51194"/>
    </source>
</evidence>
<dbReference type="GO" id="GO:0016887">
    <property type="term" value="F:ATP hydrolysis activity"/>
    <property type="evidence" value="ECO:0007669"/>
    <property type="project" value="RHEA"/>
</dbReference>
<evidence type="ECO:0000256" key="4">
    <source>
        <dbReference type="ARBA" id="ARBA00022801"/>
    </source>
</evidence>
<comment type="subcellular location">
    <subcellularLocation>
        <location evidence="1 9">Nucleus</location>
    </subcellularLocation>
</comment>
<dbReference type="Pfam" id="PF00271">
    <property type="entry name" value="Helicase_C"/>
    <property type="match status" value="1"/>
</dbReference>
<dbReference type="GeneID" id="6069127"/>
<feature type="compositionally biased region" description="Polar residues" evidence="10">
    <location>
        <begin position="1036"/>
        <end position="1081"/>
    </location>
</feature>
<keyword evidence="6" id="KW-0067">ATP-binding</keyword>
<dbReference type="GO" id="GO:0036297">
    <property type="term" value="P:interstrand cross-link repair"/>
    <property type="evidence" value="ECO:0007669"/>
    <property type="project" value="TreeGrafter"/>
</dbReference>
<feature type="compositionally biased region" description="Polar residues" evidence="10">
    <location>
        <begin position="833"/>
        <end position="846"/>
    </location>
</feature>
<dbReference type="CDD" id="cd18033">
    <property type="entry name" value="DEXDc_FANCM"/>
    <property type="match status" value="1"/>
</dbReference>
<feature type="domain" description="Helicase C-terminal" evidence="12">
    <location>
        <begin position="553"/>
        <end position="729"/>
    </location>
</feature>
<feature type="compositionally biased region" description="Basic residues" evidence="10">
    <location>
        <begin position="860"/>
        <end position="869"/>
    </location>
</feature>
<sequence length="1307" mass="146015">MSSDGYFDGDDDFDDAAFQQLDAIEAAALSPRKDPIRPSTNPKPLGKEDSFVDDLSFDISESELAKLDNFVEDAISGRAQPVAGPSRLSGKLQTTLFGDILPQAAPASKPRSTLERTKSSNRNPFGQQAPKTKLWDQTAFAKSGVKRGGNKSKGKAKATQDVEEGEEGDIEFEQFPAPFISLGPPPPMRLTPDLLEVKHWIYPINKPKRDYQFNIVKHCLFENTLVALPTGLGKTFIAGAVMLNFYRWFPEGKVVFVAPTKPLVAQQIMACHETCGIPGGDSIELNGEVPKATRARHWREKRVFFMTPQTLINDLHTEICDPLDVVLLVVDEAHRATGDYAYNQVIRFLMAKNPHFRVLALTATPGNNPEAVQLLIDGLHISRIEIRDEESLDLKQYIHKKVIKEHIIKPNEDIEAVKELLCKTMNVYMKPLKDCGLMRPTDNPVSLHPFRPQMIAQELQQHQKRFYGNLSLLGTLARGMLYLLTGSIRMCYEWLEEASRNREDDEDADKGKKSSKGKSLRNDTNFQAVMRELETQRSRGFSTHPKMEKLKSILVQHFGTFLEDPGAKAGISEQDQTRVMVFSTHRGAVDDIVEDLQKERPLIRAARFIGQGTDKQGNKGLVQREQLEVINKFKAGEYNVLVATCIGEEGLDIGEIDVTVCYDADKAPTRMVQRFGRTGRKRSGIVHALLAEGREEFNLEKAKGTYKEVQKTITRGELYELYADVERLIPDHIKPECLERVMEIQQYIREEPRRGSMTGMSKGVKRKRNDDIARNIPTGASTSFVSVRDLIVKSRASKKSKKLSLSKDFDKLGENDNTDEEIESGRVIAPPRRTQSATPAEKQTTAPKLRKALTIEGSKTKRAKSRKKERKQEVTSSQFSQQGVDDSDDMDIESGMILPSTALSLQVNMRSPHSEGNSSPPTELSTKMAVSVVDPPDTKSGDPSLKLRHSPGIPEAQQSAYQSMAWLVDDDDDTNLAFEIIDSSPLRDRKQPVLQRIELWDESIEVSQPIALLNGHVRSSPSLDADESVEFVEKSLGTTGPSNLVKSQGRSVTPEASPQMHGNTNNNKNFSPQFNHRTCQESSPWPSPSSPVNQPKGSMLPPDLPRRFLASPGTQDFPEPSFPIRRPANQSKKRRVFHDVLESPSDQMPPPSQRRLRRQIESTPAPAPKKTKRAKPSLLARNPNPLFDAAAVHSGDEVSEGYSDSEDDEESESDRLFLRDSPLTQVSPSYDQTLAYRQSLLTQSQIISKIPNFADRPARSGHILGRRTTVSRTELPSSSPPPPDDELDSYEIGSFVVDDDEPYALYD</sequence>
<dbReference type="KEGG" id="lbc:LACBIDRAFT_301795"/>
<dbReference type="InterPro" id="IPR027417">
    <property type="entry name" value="P-loop_NTPase"/>
</dbReference>
<dbReference type="OrthoDB" id="164902at2759"/>
<keyword evidence="14" id="KW-1185">Reference proteome</keyword>
<dbReference type="GO" id="GO:0005634">
    <property type="term" value="C:nucleus"/>
    <property type="evidence" value="ECO:0007669"/>
    <property type="project" value="UniProtKB-SubCell"/>
</dbReference>
<evidence type="ECO:0000256" key="7">
    <source>
        <dbReference type="ARBA" id="ARBA00023242"/>
    </source>
</evidence>
<keyword evidence="5" id="KW-0347">Helicase</keyword>
<evidence type="ECO:0000256" key="6">
    <source>
        <dbReference type="ARBA" id="ARBA00022840"/>
    </source>
</evidence>
<evidence type="ECO:0000256" key="2">
    <source>
        <dbReference type="ARBA" id="ARBA00009889"/>
    </source>
</evidence>
<evidence type="ECO:0000259" key="11">
    <source>
        <dbReference type="PROSITE" id="PS51192"/>
    </source>
</evidence>
<dbReference type="GO" id="GO:0000400">
    <property type="term" value="F:four-way junction DNA binding"/>
    <property type="evidence" value="ECO:0007669"/>
    <property type="project" value="TreeGrafter"/>
</dbReference>
<evidence type="ECO:0000256" key="5">
    <source>
        <dbReference type="ARBA" id="ARBA00022806"/>
    </source>
</evidence>
<evidence type="ECO:0000313" key="14">
    <source>
        <dbReference type="Proteomes" id="UP000001194"/>
    </source>
</evidence>
<feature type="region of interest" description="Disordered" evidence="10">
    <location>
        <begin position="809"/>
        <end position="892"/>
    </location>
</feature>
<gene>
    <name evidence="13" type="ORF">LACBIDRAFT_301795</name>
</gene>
<evidence type="ECO:0000256" key="9">
    <source>
        <dbReference type="RuleBase" id="RU367027"/>
    </source>
</evidence>
<keyword evidence="4" id="KW-0378">Hydrolase</keyword>
<dbReference type="InterPro" id="IPR044749">
    <property type="entry name" value="FANCM_DEXDc"/>
</dbReference>
<name>B0CPB5_LACBS</name>
<dbReference type="InterPro" id="IPR006935">
    <property type="entry name" value="Helicase/UvrB_N"/>
</dbReference>
<dbReference type="GO" id="GO:0045003">
    <property type="term" value="P:double-strand break repair via synthesis-dependent strand annealing"/>
    <property type="evidence" value="ECO:0007669"/>
    <property type="project" value="TreeGrafter"/>
</dbReference>
<feature type="compositionally biased region" description="Basic residues" evidence="10">
    <location>
        <begin position="144"/>
        <end position="156"/>
    </location>
</feature>